<evidence type="ECO:0000256" key="11">
    <source>
        <dbReference type="SAM" id="MobiDB-lite"/>
    </source>
</evidence>
<proteinExistence type="predicted"/>
<gene>
    <name evidence="13" type="ORF">AW736_17115</name>
</gene>
<evidence type="ECO:0000256" key="4">
    <source>
        <dbReference type="ARBA" id="ARBA00022496"/>
    </source>
</evidence>
<evidence type="ECO:0000256" key="1">
    <source>
        <dbReference type="ARBA" id="ARBA00004571"/>
    </source>
</evidence>
<keyword evidence="9" id="KW-0472">Membrane</keyword>
<dbReference type="GO" id="GO:0015344">
    <property type="term" value="F:siderophore uptake transmembrane transporter activity"/>
    <property type="evidence" value="ECO:0007669"/>
    <property type="project" value="TreeGrafter"/>
</dbReference>
<dbReference type="PANTHER" id="PTHR32552:SF68">
    <property type="entry name" value="FERRICHROME OUTER MEMBRANE TRANSPORTER_PHAGE RECEPTOR"/>
    <property type="match status" value="1"/>
</dbReference>
<dbReference type="STRING" id="1184151.AW736_17115"/>
<evidence type="ECO:0000256" key="3">
    <source>
        <dbReference type="ARBA" id="ARBA00022452"/>
    </source>
</evidence>
<reference evidence="13 14" key="1">
    <citation type="submission" date="2016-01" db="EMBL/GenBank/DDBJ databases">
        <title>High potential of lignocellulose degradation of a new Verrucomicrobia species.</title>
        <authorList>
            <person name="Wang Y."/>
            <person name="Shi Y."/>
            <person name="Qiu Z."/>
            <person name="Liu S."/>
            <person name="Yang H."/>
        </authorList>
    </citation>
    <scope>NUCLEOTIDE SEQUENCE [LARGE SCALE GENOMIC DNA]</scope>
    <source>
        <strain evidence="13 14">TSB47</strain>
    </source>
</reference>
<comment type="caution">
    <text evidence="13">The sequence shown here is derived from an EMBL/GenBank/DDBJ whole genome shotgun (WGS) entry which is preliminary data.</text>
</comment>
<keyword evidence="7" id="KW-0408">Iron</keyword>
<evidence type="ECO:0000256" key="6">
    <source>
        <dbReference type="ARBA" id="ARBA00022729"/>
    </source>
</evidence>
<dbReference type="PANTHER" id="PTHR32552">
    <property type="entry name" value="FERRICHROME IRON RECEPTOR-RELATED"/>
    <property type="match status" value="1"/>
</dbReference>
<dbReference type="RefSeq" id="WP_068771501.1">
    <property type="nucleotide sequence ID" value="NZ_CP109796.1"/>
</dbReference>
<keyword evidence="4" id="KW-0410">Iron transport</keyword>
<dbReference type="InterPro" id="IPR039426">
    <property type="entry name" value="TonB-dep_rcpt-like"/>
</dbReference>
<dbReference type="OrthoDB" id="9768177at2"/>
<keyword evidence="8" id="KW-0406">Ion transport</keyword>
<evidence type="ECO:0000256" key="5">
    <source>
        <dbReference type="ARBA" id="ARBA00022692"/>
    </source>
</evidence>
<keyword evidence="6 12" id="KW-0732">Signal</keyword>
<evidence type="ECO:0000313" key="13">
    <source>
        <dbReference type="EMBL" id="OAM88551.1"/>
    </source>
</evidence>
<keyword evidence="5" id="KW-0812">Transmembrane</keyword>
<keyword evidence="14" id="KW-1185">Reference proteome</keyword>
<feature type="region of interest" description="Disordered" evidence="11">
    <location>
        <begin position="709"/>
        <end position="728"/>
    </location>
</feature>
<evidence type="ECO:0000256" key="7">
    <source>
        <dbReference type="ARBA" id="ARBA00023004"/>
    </source>
</evidence>
<dbReference type="SUPFAM" id="SSF56935">
    <property type="entry name" value="Porins"/>
    <property type="match status" value="1"/>
</dbReference>
<evidence type="ECO:0000256" key="2">
    <source>
        <dbReference type="ARBA" id="ARBA00022448"/>
    </source>
</evidence>
<feature type="chain" id="PRO_5008088782" description="TonB-dependent receptor plug domain-containing protein" evidence="12">
    <location>
        <begin position="22"/>
        <end position="940"/>
    </location>
</feature>
<keyword evidence="2" id="KW-0813">Transport</keyword>
<dbReference type="InterPro" id="IPR037066">
    <property type="entry name" value="Plug_dom_sf"/>
</dbReference>
<comment type="subcellular location">
    <subcellularLocation>
        <location evidence="1">Cell outer membrane</location>
        <topology evidence="1">Multi-pass membrane protein</topology>
    </subcellularLocation>
</comment>
<name>A0A178IG33_9BACT</name>
<evidence type="ECO:0000256" key="9">
    <source>
        <dbReference type="ARBA" id="ARBA00023136"/>
    </source>
</evidence>
<keyword evidence="10" id="KW-0998">Cell outer membrane</keyword>
<keyword evidence="3" id="KW-1134">Transmembrane beta strand</keyword>
<protein>
    <recommendedName>
        <fullName evidence="15">TonB-dependent receptor plug domain-containing protein</fullName>
    </recommendedName>
</protein>
<organism evidence="13 14">
    <name type="scientific">Termitidicoccus mucosus</name>
    <dbReference type="NCBI Taxonomy" id="1184151"/>
    <lineage>
        <taxon>Bacteria</taxon>
        <taxon>Pseudomonadati</taxon>
        <taxon>Verrucomicrobiota</taxon>
        <taxon>Opitutia</taxon>
        <taxon>Opitutales</taxon>
        <taxon>Opitutaceae</taxon>
        <taxon>Termitidicoccus</taxon>
    </lineage>
</organism>
<evidence type="ECO:0000256" key="10">
    <source>
        <dbReference type="ARBA" id="ARBA00023237"/>
    </source>
</evidence>
<feature type="signal peptide" evidence="12">
    <location>
        <begin position="1"/>
        <end position="21"/>
    </location>
</feature>
<dbReference type="EMBL" id="LRRQ01000127">
    <property type="protein sequence ID" value="OAM88551.1"/>
    <property type="molecule type" value="Genomic_DNA"/>
</dbReference>
<evidence type="ECO:0008006" key="15">
    <source>
        <dbReference type="Google" id="ProtNLM"/>
    </source>
</evidence>
<dbReference type="Proteomes" id="UP000078486">
    <property type="component" value="Unassembled WGS sequence"/>
</dbReference>
<dbReference type="Gene3D" id="2.40.170.20">
    <property type="entry name" value="TonB-dependent receptor, beta-barrel domain"/>
    <property type="match status" value="1"/>
</dbReference>
<dbReference type="AlphaFoldDB" id="A0A178IG33"/>
<evidence type="ECO:0000313" key="14">
    <source>
        <dbReference type="Proteomes" id="UP000078486"/>
    </source>
</evidence>
<dbReference type="Gene3D" id="2.170.130.10">
    <property type="entry name" value="TonB-dependent receptor, plug domain"/>
    <property type="match status" value="1"/>
</dbReference>
<dbReference type="GO" id="GO:0009279">
    <property type="term" value="C:cell outer membrane"/>
    <property type="evidence" value="ECO:0007669"/>
    <property type="project" value="UniProtKB-SubCell"/>
</dbReference>
<evidence type="ECO:0000256" key="12">
    <source>
        <dbReference type="SAM" id="SignalP"/>
    </source>
</evidence>
<dbReference type="InterPro" id="IPR036942">
    <property type="entry name" value="Beta-barrel_TonB_sf"/>
</dbReference>
<evidence type="ECO:0000256" key="8">
    <source>
        <dbReference type="ARBA" id="ARBA00023065"/>
    </source>
</evidence>
<sequence length="940" mass="105137">MKHRRLAALLLCSLSGAVAPAQQAPASDPEPPEGELVELSPFVVTAATDRGYVATNTEAGSRLNSRILDTPSAISIMTTDFLQDIDAISIDDALNFGLNTESEPETDGEGYRIRGIRSGSYSRNYFIRGSGDTYNISRATFSRGPNSILFGNADPSGIINITTKQPDLSRNRLELSSRIDDEGGWRVTGGLSHVIVPKRVAIRVDALNQELDGYRDPTRDDWKAYYVAGTAMLVDKRNYQLTVRFDYEQVRRMYSYARKDVITESVSYWKSQGGITAPYGNGVTGSSTTPAGATRQGSTNYLVVVDQSLTPIPILNWKNTARGAEDPGGILPASGELWPIYVNSMGLSAGLQDDRQRFRTVYIEQKIGKNFFLQAAYNDYDRQFWRPWSNEGFTELRVDINEQLPSLDGARNVDAPPNPNVGQYYFEKVMRPQDYRYDESTFRVSAAYELDLRPINTWLGYHRLVGSYDRREVENYIDNYIEVNLTPLAGYPAALNENANRIYRRSYVYRDKGIYSVSENLAPIQQGAGGINSGYVRAGTVPTATRTKSDSLFGALQSFWLKNRLVTIAGIRRDHVKNWDRDLLLGPDPDTGVWDAASSAMLSPEPANDDVVNTSSLGAVFHLTKWLSIFYNKSDNFSPGSTRRDINGAMIPISVGKGQDAGIKFQLFDNKLSGTIGAYKNTKEHDTVTGILAANDAVSDINSIWGILNEPDNSSRRPGGGYGSPRNTRDYEAQGFELDLTYNPLRNWRISLSAAYNDTTYQRVVPALDTYIEKYIDVWRSHGTESGGGSTVNEIIDNRLLPNHRELKSMEGDTAAFIRPLSITLVTSYRFTNPRWLRGVSVGGSVRYRDRTIIGFGENGDGTINRDVTYHGRDIYQTNAFIAYERNFFRKKVRWKTQLSVRNVLDDTDPLEVRARPDGVPDRLQLVQPRTLTWSNSFSF</sequence>
<accession>A0A178IG33</accession>